<dbReference type="EMBL" id="LR134155">
    <property type="protein sequence ID" value="VEA70880.1"/>
    <property type="molecule type" value="Genomic_DNA"/>
</dbReference>
<evidence type="ECO:0000313" key="3">
    <source>
        <dbReference type="Proteomes" id="UP000271603"/>
    </source>
</evidence>
<keyword evidence="1" id="KW-0812">Transmembrane</keyword>
<gene>
    <name evidence="2" type="ORF">NCTC9419_02396</name>
</gene>
<proteinExistence type="predicted"/>
<evidence type="ECO:0000313" key="2">
    <source>
        <dbReference type="EMBL" id="VEA70880.1"/>
    </source>
</evidence>
<dbReference type="AlphaFoldDB" id="A0A447QL50"/>
<keyword evidence="1" id="KW-1133">Transmembrane helix</keyword>
<dbReference type="RefSeq" id="WP_128144007.1">
    <property type="nucleotide sequence ID" value="NZ_JAERKC010000067.1"/>
</dbReference>
<accession>A0A447QL50</accession>
<sequence>MSNTFIITMVIIALVFGVFPMARFLYTNFIPYLKDSFSQDAVLKNGMVTDAEIVNTIQTSSWDGNKPVYKLTFRFKTKEDDLVESTIMKPLTFKEIETLKEGYITTIKYDPENPNKIALVDNPLILVD</sequence>
<name>A0A447QL50_SERRU</name>
<protein>
    <recommendedName>
        <fullName evidence="4">DUF3592 domain-containing protein</fullName>
    </recommendedName>
</protein>
<reference evidence="2 3" key="1">
    <citation type="submission" date="2018-12" db="EMBL/GenBank/DDBJ databases">
        <authorList>
            <consortium name="Pathogen Informatics"/>
        </authorList>
    </citation>
    <scope>NUCLEOTIDE SEQUENCE [LARGE SCALE GENOMIC DNA]</scope>
    <source>
        <strain evidence="2 3">NCTC9419</strain>
    </source>
</reference>
<feature type="transmembrane region" description="Helical" evidence="1">
    <location>
        <begin position="6"/>
        <end position="26"/>
    </location>
</feature>
<dbReference type="Proteomes" id="UP000271603">
    <property type="component" value="Chromosome"/>
</dbReference>
<keyword evidence="1" id="KW-0472">Membrane</keyword>
<evidence type="ECO:0008006" key="4">
    <source>
        <dbReference type="Google" id="ProtNLM"/>
    </source>
</evidence>
<organism evidence="2 3">
    <name type="scientific">Serratia rubidaea</name>
    <name type="common">Serratia marinorubra</name>
    <dbReference type="NCBI Taxonomy" id="61652"/>
    <lineage>
        <taxon>Bacteria</taxon>
        <taxon>Pseudomonadati</taxon>
        <taxon>Pseudomonadota</taxon>
        <taxon>Gammaproteobacteria</taxon>
        <taxon>Enterobacterales</taxon>
        <taxon>Yersiniaceae</taxon>
        <taxon>Serratia</taxon>
    </lineage>
</organism>
<evidence type="ECO:0000256" key="1">
    <source>
        <dbReference type="SAM" id="Phobius"/>
    </source>
</evidence>